<reference evidence="2 3" key="1">
    <citation type="submission" date="2024-02" db="EMBL/GenBank/DDBJ databases">
        <authorList>
            <consortium name="ELIXIR-Norway"/>
            <consortium name="Elixir Norway"/>
        </authorList>
    </citation>
    <scope>NUCLEOTIDE SEQUENCE [LARGE SCALE GENOMIC DNA]</scope>
</reference>
<evidence type="ECO:0000313" key="3">
    <source>
        <dbReference type="Proteomes" id="UP001497512"/>
    </source>
</evidence>
<gene>
    <name evidence="2" type="ORF">CSSPTR1EN2_LOCUS671</name>
</gene>
<dbReference type="EMBL" id="OZ019893">
    <property type="protein sequence ID" value="CAK9190121.1"/>
    <property type="molecule type" value="Genomic_DNA"/>
</dbReference>
<feature type="region of interest" description="Disordered" evidence="1">
    <location>
        <begin position="20"/>
        <end position="81"/>
    </location>
</feature>
<sequence>MAPCLCAPTNHAGSFRCRLHRSSEKSWGGRPLASSSSSSAKGPLHSAETSSSKPGENRSGKRVMVPFARSNRVSTSKSSESKFRTELNRTLVAASKKEESMPSVEELRISTSEEVPKKAFKIAAKTTAAPVAGSIALRIVQEDQENAANLTDLTSTKVQKESTLHPHHKAFKKCTSKERRLRAKSGTFLDPMSRWIGHFKSHEPTLDMGSSLASMLIKLET</sequence>
<protein>
    <submittedName>
        <fullName evidence="2">Uncharacterized protein</fullName>
    </submittedName>
</protein>
<proteinExistence type="predicted"/>
<evidence type="ECO:0000313" key="2">
    <source>
        <dbReference type="EMBL" id="CAK9190121.1"/>
    </source>
</evidence>
<evidence type="ECO:0000256" key="1">
    <source>
        <dbReference type="SAM" id="MobiDB-lite"/>
    </source>
</evidence>
<keyword evidence="3" id="KW-1185">Reference proteome</keyword>
<name>A0ABP0T911_9BRYO</name>
<dbReference type="Proteomes" id="UP001497512">
    <property type="component" value="Chromosome 1"/>
</dbReference>
<organism evidence="2 3">
    <name type="scientific">Sphagnum troendelagicum</name>
    <dbReference type="NCBI Taxonomy" id="128251"/>
    <lineage>
        <taxon>Eukaryota</taxon>
        <taxon>Viridiplantae</taxon>
        <taxon>Streptophyta</taxon>
        <taxon>Embryophyta</taxon>
        <taxon>Bryophyta</taxon>
        <taxon>Sphagnophytina</taxon>
        <taxon>Sphagnopsida</taxon>
        <taxon>Sphagnales</taxon>
        <taxon>Sphagnaceae</taxon>
        <taxon>Sphagnum</taxon>
    </lineage>
</organism>
<accession>A0ABP0T911</accession>